<organism evidence="1">
    <name type="scientific">Arundo donax</name>
    <name type="common">Giant reed</name>
    <name type="synonym">Donax arundinaceus</name>
    <dbReference type="NCBI Taxonomy" id="35708"/>
    <lineage>
        <taxon>Eukaryota</taxon>
        <taxon>Viridiplantae</taxon>
        <taxon>Streptophyta</taxon>
        <taxon>Embryophyta</taxon>
        <taxon>Tracheophyta</taxon>
        <taxon>Spermatophyta</taxon>
        <taxon>Magnoliopsida</taxon>
        <taxon>Liliopsida</taxon>
        <taxon>Poales</taxon>
        <taxon>Poaceae</taxon>
        <taxon>PACMAD clade</taxon>
        <taxon>Arundinoideae</taxon>
        <taxon>Arundineae</taxon>
        <taxon>Arundo</taxon>
    </lineage>
</organism>
<reference evidence="1" key="2">
    <citation type="journal article" date="2015" name="Data Brief">
        <title>Shoot transcriptome of the giant reed, Arundo donax.</title>
        <authorList>
            <person name="Barrero R.A."/>
            <person name="Guerrero F.D."/>
            <person name="Moolhuijzen P."/>
            <person name="Goolsby J.A."/>
            <person name="Tidwell J."/>
            <person name="Bellgard S.E."/>
            <person name="Bellgard M.I."/>
        </authorList>
    </citation>
    <scope>NUCLEOTIDE SEQUENCE</scope>
    <source>
        <tissue evidence="1">Shoot tissue taken approximately 20 cm above the soil surface</tissue>
    </source>
</reference>
<proteinExistence type="predicted"/>
<name>A0A0A9FDS7_ARUDO</name>
<sequence>MVAIPQVSWQVRLMRKALKLLRQLLQLSMMLLLPSSKI</sequence>
<dbReference type="EMBL" id="GBRH01188512">
    <property type="protein sequence ID" value="JAE09384.1"/>
    <property type="molecule type" value="Transcribed_RNA"/>
</dbReference>
<evidence type="ECO:0000313" key="1">
    <source>
        <dbReference type="EMBL" id="JAE09384.1"/>
    </source>
</evidence>
<accession>A0A0A9FDS7</accession>
<dbReference type="AlphaFoldDB" id="A0A0A9FDS7"/>
<reference evidence="1" key="1">
    <citation type="submission" date="2014-09" db="EMBL/GenBank/DDBJ databases">
        <authorList>
            <person name="Magalhaes I.L.F."/>
            <person name="Oliveira U."/>
            <person name="Santos F.R."/>
            <person name="Vidigal T.H.D.A."/>
            <person name="Brescovit A.D."/>
            <person name="Santos A.J."/>
        </authorList>
    </citation>
    <scope>NUCLEOTIDE SEQUENCE</scope>
    <source>
        <tissue evidence="1">Shoot tissue taken approximately 20 cm above the soil surface</tissue>
    </source>
</reference>
<protein>
    <submittedName>
        <fullName evidence="1">Uncharacterized protein</fullName>
    </submittedName>
</protein>